<dbReference type="InterPro" id="IPR011074">
    <property type="entry name" value="CRAL/TRIO_N_dom"/>
</dbReference>
<feature type="domain" description="CRAL-TRIO" evidence="11">
    <location>
        <begin position="247"/>
        <end position="423"/>
    </location>
</feature>
<dbReference type="Pfam" id="PF00650">
    <property type="entry name" value="CRAL_TRIO"/>
    <property type="match status" value="1"/>
</dbReference>
<evidence type="ECO:0000256" key="8">
    <source>
        <dbReference type="ARBA" id="ARBA00023136"/>
    </source>
</evidence>
<dbReference type="InterPro" id="IPR001251">
    <property type="entry name" value="CRAL-TRIO_dom"/>
</dbReference>
<keyword evidence="5" id="KW-0963">Cytoplasm</keyword>
<gene>
    <name evidence="14" type="ORF">HPP92_006611</name>
    <name evidence="13" type="ORF">HPP92_006875</name>
</gene>
<dbReference type="SMART" id="SM01100">
    <property type="entry name" value="CRAL_TRIO_N"/>
    <property type="match status" value="1"/>
</dbReference>
<evidence type="ECO:0000259" key="11">
    <source>
        <dbReference type="PROSITE" id="PS50191"/>
    </source>
</evidence>
<proteinExistence type="inferred from homology"/>
<dbReference type="Pfam" id="PF03765">
    <property type="entry name" value="CRAL_TRIO_N"/>
    <property type="match status" value="1"/>
</dbReference>
<feature type="compositionally biased region" description="Basic and acidic residues" evidence="10">
    <location>
        <begin position="126"/>
        <end position="142"/>
    </location>
</feature>
<dbReference type="Proteomes" id="UP000639772">
    <property type="component" value="Chromosome 3"/>
</dbReference>
<dbReference type="InterPro" id="IPR036865">
    <property type="entry name" value="CRAL-TRIO_dom_sf"/>
</dbReference>
<dbReference type="GO" id="GO:0005737">
    <property type="term" value="C:cytoplasm"/>
    <property type="evidence" value="ECO:0007669"/>
    <property type="project" value="UniProtKB-SubCell"/>
</dbReference>
<comment type="caution">
    <text evidence="13">The sequence shown here is derived from an EMBL/GenBank/DDBJ whole genome shotgun (WGS) entry which is preliminary data.</text>
</comment>
<evidence type="ECO:0000256" key="5">
    <source>
        <dbReference type="ARBA" id="ARBA00022490"/>
    </source>
</evidence>
<accession>A0A835V5C8</accession>
<dbReference type="PROSITE" id="PS50191">
    <property type="entry name" value="CRAL_TRIO"/>
    <property type="match status" value="1"/>
</dbReference>
<keyword evidence="8" id="KW-0472">Membrane</keyword>
<dbReference type="PRINTS" id="PR00180">
    <property type="entry name" value="CRETINALDHBP"/>
</dbReference>
<dbReference type="GO" id="GO:0008289">
    <property type="term" value="F:lipid binding"/>
    <property type="evidence" value="ECO:0007669"/>
    <property type="project" value="UniProtKB-KW"/>
</dbReference>
<dbReference type="Proteomes" id="UP000636800">
    <property type="component" value="Chromosome 3"/>
</dbReference>
<evidence type="ECO:0000256" key="9">
    <source>
        <dbReference type="ARBA" id="ARBA00023306"/>
    </source>
</evidence>
<name>A0A835V5C8_VANPL</name>
<dbReference type="SUPFAM" id="SSF52087">
    <property type="entry name" value="CRAL/TRIO domain"/>
    <property type="match status" value="1"/>
</dbReference>
<evidence type="ECO:0000256" key="10">
    <source>
        <dbReference type="SAM" id="MobiDB-lite"/>
    </source>
</evidence>
<reference evidence="15 16" key="1">
    <citation type="journal article" date="2020" name="Nat. Food">
        <title>A phased Vanilla planifolia genome enables genetic improvement of flavour and production.</title>
        <authorList>
            <person name="Hasing T."/>
            <person name="Tang H."/>
            <person name="Brym M."/>
            <person name="Khazi F."/>
            <person name="Huang T."/>
            <person name="Chambers A.H."/>
        </authorList>
    </citation>
    <scope>NUCLEOTIDE SEQUENCE [LARGE SCALE GENOMIC DNA]</scope>
    <source>
        <tissue evidence="13">Leaf</tissue>
    </source>
</reference>
<dbReference type="GO" id="GO:0051301">
    <property type="term" value="P:cell division"/>
    <property type="evidence" value="ECO:0007669"/>
    <property type="project" value="UniProtKB-KW"/>
</dbReference>
<dbReference type="SMART" id="SM00516">
    <property type="entry name" value="SEC14"/>
    <property type="match status" value="1"/>
</dbReference>
<keyword evidence="15" id="KW-1185">Reference proteome</keyword>
<dbReference type="AlphaFoldDB" id="A0A835V5C8"/>
<dbReference type="PROSITE" id="PS50866">
    <property type="entry name" value="GOLD"/>
    <property type="match status" value="1"/>
</dbReference>
<evidence type="ECO:0000256" key="7">
    <source>
        <dbReference type="ARBA" id="ARBA00023121"/>
    </source>
</evidence>
<dbReference type="EMBL" id="JADCNM010000003">
    <property type="protein sequence ID" value="KAG0489748.1"/>
    <property type="molecule type" value="Genomic_DNA"/>
</dbReference>
<evidence type="ECO:0008006" key="17">
    <source>
        <dbReference type="Google" id="ProtNLM"/>
    </source>
</evidence>
<dbReference type="OrthoDB" id="75724at2759"/>
<keyword evidence="6" id="KW-0132">Cell division</keyword>
<dbReference type="PANTHER" id="PTHR45932:SF17">
    <property type="entry name" value="CELLULAR RETINALDEHYDE-BINDING_TRIPLE FUNCTION DOMAIN-CONTAINING PROTEIN"/>
    <property type="match status" value="1"/>
</dbReference>
<keyword evidence="4" id="KW-0813">Transport</keyword>
<organism evidence="13 15">
    <name type="scientific">Vanilla planifolia</name>
    <name type="common">Vanilla</name>
    <dbReference type="NCBI Taxonomy" id="51239"/>
    <lineage>
        <taxon>Eukaryota</taxon>
        <taxon>Viridiplantae</taxon>
        <taxon>Streptophyta</taxon>
        <taxon>Embryophyta</taxon>
        <taxon>Tracheophyta</taxon>
        <taxon>Spermatophyta</taxon>
        <taxon>Magnoliopsida</taxon>
        <taxon>Liliopsida</taxon>
        <taxon>Asparagales</taxon>
        <taxon>Orchidaceae</taxon>
        <taxon>Vanilloideae</taxon>
        <taxon>Vanilleae</taxon>
        <taxon>Vanilla</taxon>
    </lineage>
</organism>
<dbReference type="Gene3D" id="1.10.8.20">
    <property type="entry name" value="N-terminal domain of phosphatidylinositol transfer protein sec14p"/>
    <property type="match status" value="1"/>
</dbReference>
<dbReference type="CDD" id="cd00170">
    <property type="entry name" value="SEC14"/>
    <property type="match status" value="1"/>
</dbReference>
<evidence type="ECO:0000256" key="1">
    <source>
        <dbReference type="ARBA" id="ARBA00004370"/>
    </source>
</evidence>
<evidence type="ECO:0000256" key="4">
    <source>
        <dbReference type="ARBA" id="ARBA00022448"/>
    </source>
</evidence>
<dbReference type="Pfam" id="PF25099">
    <property type="entry name" value="GOLD_PATL1_C"/>
    <property type="match status" value="1"/>
</dbReference>
<keyword evidence="9" id="KW-0131">Cell cycle</keyword>
<evidence type="ECO:0000313" key="14">
    <source>
        <dbReference type="EMBL" id="KAG0489748.1"/>
    </source>
</evidence>
<feature type="domain" description="GOLD" evidence="12">
    <location>
        <begin position="428"/>
        <end position="530"/>
    </location>
</feature>
<dbReference type="GO" id="GO:0016020">
    <property type="term" value="C:membrane"/>
    <property type="evidence" value="ECO:0007669"/>
    <property type="project" value="UniProtKB-SubCell"/>
</dbReference>
<dbReference type="InterPro" id="IPR009038">
    <property type="entry name" value="GOLD_dom"/>
</dbReference>
<dbReference type="InterPro" id="IPR044834">
    <property type="entry name" value="PATL"/>
</dbReference>
<evidence type="ECO:0000313" key="15">
    <source>
        <dbReference type="Proteomes" id="UP000636800"/>
    </source>
</evidence>
<dbReference type="Gene3D" id="2.60.120.680">
    <property type="entry name" value="GOLD domain"/>
    <property type="match status" value="1"/>
</dbReference>
<sequence length="537" mass="60310">MALFLDNSLSESSFINKSPFPFSLILSLSLSLCAVMVEETKIAAAAAASAEVSKTEEKTPPASYVPEAEDGKKPFKEDTNLQSVSFKEESNLVADLLDPEKKILNELKQLIQAAIANNEFNPSPNKSEKPSKNTEAKTEEPVPPKTENPPAAQEEAVADDDGAKTVEAIAETVVPPHAATVADEEKTSCAAEEVFLWGVPLLGSEKSDTVLLKFLRARDFKAKEALVMIKNAVIWRKQFGVEALLEEDVAFLELEKVVFYHGKDKDGHPVCYNVYGEFQDQELYDKVFGDEEKMEKFLKWRILLLEKGIRKQLNFEPGKVCTLVQVTDLKNVPGPGKKELRQATKKALALLQDNYPEFVAKQVFINVPWWYLAYNMFMSRFFSQRTKSKFVFAGPSKSAETLFKYIAPEFVPIQYGGMSKHNDADFSTDDTVNEITLKPSNTHFIEFPVSQPCLLFWELRVLAWDVSYGAEFTPSDEGAYTVILQKVRKLTSIDEPYVKNSFKASQPGKIVITIDNVTTKKKKLLYRWKTKASTEST</sequence>
<keyword evidence="7" id="KW-0446">Lipid-binding</keyword>
<dbReference type="SUPFAM" id="SSF46938">
    <property type="entry name" value="CRAL/TRIO N-terminal domain"/>
    <property type="match status" value="1"/>
</dbReference>
<comment type="similarity">
    <text evidence="3">Belongs to the patellin family.</text>
</comment>
<evidence type="ECO:0000256" key="2">
    <source>
        <dbReference type="ARBA" id="ARBA00004496"/>
    </source>
</evidence>
<evidence type="ECO:0000313" key="13">
    <source>
        <dbReference type="EMBL" id="KAG0488064.1"/>
    </source>
</evidence>
<evidence type="ECO:0000256" key="3">
    <source>
        <dbReference type="ARBA" id="ARBA00007155"/>
    </source>
</evidence>
<dbReference type="Gene3D" id="3.40.525.10">
    <property type="entry name" value="CRAL-TRIO lipid binding domain"/>
    <property type="match status" value="1"/>
</dbReference>
<dbReference type="PANTHER" id="PTHR45932">
    <property type="entry name" value="PATELLIN-1"/>
    <property type="match status" value="1"/>
</dbReference>
<comment type="subcellular location">
    <subcellularLocation>
        <location evidence="2">Cytoplasm</location>
    </subcellularLocation>
    <subcellularLocation>
        <location evidence="1">Membrane</location>
    </subcellularLocation>
</comment>
<evidence type="ECO:0000259" key="12">
    <source>
        <dbReference type="PROSITE" id="PS50866"/>
    </source>
</evidence>
<feature type="region of interest" description="Disordered" evidence="10">
    <location>
        <begin position="47"/>
        <end position="76"/>
    </location>
</feature>
<dbReference type="EMBL" id="JADCNL010000003">
    <property type="protein sequence ID" value="KAG0488064.1"/>
    <property type="molecule type" value="Genomic_DNA"/>
</dbReference>
<feature type="region of interest" description="Disordered" evidence="10">
    <location>
        <begin position="118"/>
        <end position="161"/>
    </location>
</feature>
<protein>
    <recommendedName>
        <fullName evidence="17">Patellin-3</fullName>
    </recommendedName>
</protein>
<dbReference type="InterPro" id="IPR036273">
    <property type="entry name" value="CRAL/TRIO_N_dom_sf"/>
</dbReference>
<evidence type="ECO:0000313" key="16">
    <source>
        <dbReference type="Proteomes" id="UP000639772"/>
    </source>
</evidence>
<dbReference type="InterPro" id="IPR056794">
    <property type="entry name" value="PATL1-6_C_GOLD"/>
</dbReference>
<evidence type="ECO:0000256" key="6">
    <source>
        <dbReference type="ARBA" id="ARBA00022618"/>
    </source>
</evidence>